<keyword evidence="3" id="KW-1185">Reference proteome</keyword>
<evidence type="ECO:0000313" key="2">
    <source>
        <dbReference type="EMBL" id="CAA0836205.1"/>
    </source>
</evidence>
<protein>
    <recommendedName>
        <fullName evidence="4">Transmembrane protein</fullName>
    </recommendedName>
</protein>
<keyword evidence="1" id="KW-1133">Transmembrane helix</keyword>
<name>A0A9N7NSP3_STRHE</name>
<organism evidence="2 3">
    <name type="scientific">Striga hermonthica</name>
    <name type="common">Purple witchweed</name>
    <name type="synonym">Buchnera hermonthica</name>
    <dbReference type="NCBI Taxonomy" id="68872"/>
    <lineage>
        <taxon>Eukaryota</taxon>
        <taxon>Viridiplantae</taxon>
        <taxon>Streptophyta</taxon>
        <taxon>Embryophyta</taxon>
        <taxon>Tracheophyta</taxon>
        <taxon>Spermatophyta</taxon>
        <taxon>Magnoliopsida</taxon>
        <taxon>eudicotyledons</taxon>
        <taxon>Gunneridae</taxon>
        <taxon>Pentapetalae</taxon>
        <taxon>asterids</taxon>
        <taxon>lamiids</taxon>
        <taxon>Lamiales</taxon>
        <taxon>Orobanchaceae</taxon>
        <taxon>Buchnereae</taxon>
        <taxon>Striga</taxon>
    </lineage>
</organism>
<evidence type="ECO:0008006" key="4">
    <source>
        <dbReference type="Google" id="ProtNLM"/>
    </source>
</evidence>
<keyword evidence="1" id="KW-0812">Transmembrane</keyword>
<comment type="caution">
    <text evidence="2">The sequence shown here is derived from an EMBL/GenBank/DDBJ whole genome shotgun (WGS) entry which is preliminary data.</text>
</comment>
<sequence length="178" mass="21112">MAHLDQRRPWTITLRAKSKSLDLKFKLPKFLLVRKLLRFSLHLELHPYTLDIKSKPKSPLSLNSKTLKLKFINMFKKFHSNRPRNKDIARIWFAHKNCRRRRRRKEYVVLGLLLLAVMGWAVVLQLVRVFGLGFMWKCVGWAWYYAAPYGLPHLSKAIFNGICKILGFLVHQDMMCDF</sequence>
<proteinExistence type="predicted"/>
<evidence type="ECO:0000256" key="1">
    <source>
        <dbReference type="SAM" id="Phobius"/>
    </source>
</evidence>
<dbReference type="EMBL" id="CACSLK010030184">
    <property type="protein sequence ID" value="CAA0836205.1"/>
    <property type="molecule type" value="Genomic_DNA"/>
</dbReference>
<gene>
    <name evidence="2" type="ORF">SHERM_03315</name>
</gene>
<evidence type="ECO:0000313" key="3">
    <source>
        <dbReference type="Proteomes" id="UP001153555"/>
    </source>
</evidence>
<dbReference type="Proteomes" id="UP001153555">
    <property type="component" value="Unassembled WGS sequence"/>
</dbReference>
<feature type="transmembrane region" description="Helical" evidence="1">
    <location>
        <begin position="107"/>
        <end position="127"/>
    </location>
</feature>
<accession>A0A9N7NSP3</accession>
<reference evidence="2" key="1">
    <citation type="submission" date="2019-12" db="EMBL/GenBank/DDBJ databases">
        <authorList>
            <person name="Scholes J."/>
        </authorList>
    </citation>
    <scope>NUCLEOTIDE SEQUENCE</scope>
</reference>
<dbReference type="AlphaFoldDB" id="A0A9N7NSP3"/>
<keyword evidence="1" id="KW-0472">Membrane</keyword>